<dbReference type="AlphaFoldDB" id="A0AAV7ZQC8"/>
<sequence>MDGKHTVFFTVMVYIIEDDKIVMIQEAKSSCKEKWYIPAGKMQLGEDVFESAKRETLEEAGVEIENPKIFDTDFRPYFNSLDYVRFHLTATISGGSLKTLKQKDKESMQAKWIPLSKLKDYKLRCPDFIPYIKKAQEFTLKEKIFAEHLENEKQNK</sequence>
<dbReference type="GO" id="GO:0044715">
    <property type="term" value="F:8-oxo-dGDP phosphatase activity"/>
    <property type="evidence" value="ECO:0007669"/>
    <property type="project" value="TreeGrafter"/>
</dbReference>
<dbReference type="InterPro" id="IPR000086">
    <property type="entry name" value="NUDIX_hydrolase_dom"/>
</dbReference>
<dbReference type="EMBL" id="JANTQA010000023">
    <property type="protein sequence ID" value="KAJ3444177.1"/>
    <property type="molecule type" value="Genomic_DNA"/>
</dbReference>
<accession>A0AAV7ZQC8</accession>
<evidence type="ECO:0000259" key="1">
    <source>
        <dbReference type="PROSITE" id="PS51462"/>
    </source>
</evidence>
<feature type="domain" description="Nudix hydrolase" evidence="1">
    <location>
        <begin position="6"/>
        <end position="136"/>
    </location>
</feature>
<reference evidence="2" key="1">
    <citation type="submission" date="2022-08" db="EMBL/GenBank/DDBJ databases">
        <title>Novel sulphate-reducing endosymbionts in the free-living metamonad Anaeramoeba.</title>
        <authorList>
            <person name="Jerlstrom-Hultqvist J."/>
            <person name="Cepicka I."/>
            <person name="Gallot-Lavallee L."/>
            <person name="Salas-Leiva D."/>
            <person name="Curtis B.A."/>
            <person name="Zahonova K."/>
            <person name="Pipaliya S."/>
            <person name="Dacks J."/>
            <person name="Roger A.J."/>
        </authorList>
    </citation>
    <scope>NUCLEOTIDE SEQUENCE</scope>
    <source>
        <strain evidence="2">Busselton2</strain>
    </source>
</reference>
<organism evidence="2 3">
    <name type="scientific">Anaeramoeba flamelloides</name>
    <dbReference type="NCBI Taxonomy" id="1746091"/>
    <lineage>
        <taxon>Eukaryota</taxon>
        <taxon>Metamonada</taxon>
        <taxon>Anaeramoebidae</taxon>
        <taxon>Anaeramoeba</taxon>
    </lineage>
</organism>
<gene>
    <name evidence="2" type="ORF">M0812_10028</name>
</gene>
<dbReference type="PANTHER" id="PTHR22769:SF56">
    <property type="entry name" value="8-OXO-DGDP PHOSPHATASE NUDT18"/>
    <property type="match status" value="1"/>
</dbReference>
<evidence type="ECO:0000313" key="3">
    <source>
        <dbReference type="Proteomes" id="UP001146793"/>
    </source>
</evidence>
<comment type="caution">
    <text evidence="2">The sequence shown here is derived from an EMBL/GenBank/DDBJ whole genome shotgun (WGS) entry which is preliminary data.</text>
</comment>
<dbReference type="InterPro" id="IPR015797">
    <property type="entry name" value="NUDIX_hydrolase-like_dom_sf"/>
</dbReference>
<dbReference type="Gene3D" id="3.90.79.10">
    <property type="entry name" value="Nucleoside Triphosphate Pyrophosphohydrolase"/>
    <property type="match status" value="1"/>
</dbReference>
<name>A0AAV7ZQC8_9EUKA</name>
<dbReference type="Pfam" id="PF00293">
    <property type="entry name" value="NUDIX"/>
    <property type="match status" value="1"/>
</dbReference>
<keyword evidence="2" id="KW-0378">Hydrolase</keyword>
<dbReference type="PROSITE" id="PS51462">
    <property type="entry name" value="NUDIX"/>
    <property type="match status" value="1"/>
</dbReference>
<proteinExistence type="predicted"/>
<protein>
    <submittedName>
        <fullName evidence="2">Mutt/nudix hydrolase</fullName>
    </submittedName>
</protein>
<dbReference type="Proteomes" id="UP001146793">
    <property type="component" value="Unassembled WGS sequence"/>
</dbReference>
<dbReference type="SUPFAM" id="SSF55811">
    <property type="entry name" value="Nudix"/>
    <property type="match status" value="1"/>
</dbReference>
<dbReference type="PANTHER" id="PTHR22769">
    <property type="entry name" value="MUTT/NUDIX HYDROLASE"/>
    <property type="match status" value="1"/>
</dbReference>
<evidence type="ECO:0000313" key="2">
    <source>
        <dbReference type="EMBL" id="KAJ3444177.1"/>
    </source>
</evidence>
<dbReference type="GO" id="GO:0044716">
    <property type="term" value="F:8-oxo-GDP phosphatase activity"/>
    <property type="evidence" value="ECO:0007669"/>
    <property type="project" value="TreeGrafter"/>
</dbReference>